<keyword evidence="3" id="KW-1185">Reference proteome</keyword>
<evidence type="ECO:0000313" key="3">
    <source>
        <dbReference type="Proteomes" id="UP000030403"/>
    </source>
</evidence>
<accession>A0A0A5HRN9</accession>
<organism evidence="2 3">
    <name type="scientific">Pontibacillus marinus BH030004 = DSM 16465</name>
    <dbReference type="NCBI Taxonomy" id="1385511"/>
    <lineage>
        <taxon>Bacteria</taxon>
        <taxon>Bacillati</taxon>
        <taxon>Bacillota</taxon>
        <taxon>Bacilli</taxon>
        <taxon>Bacillales</taxon>
        <taxon>Bacillaceae</taxon>
        <taxon>Pontibacillus</taxon>
    </lineage>
</organism>
<dbReference type="EMBL" id="AVPF01000032">
    <property type="protein sequence ID" value="KGX86297.1"/>
    <property type="molecule type" value="Genomic_DNA"/>
</dbReference>
<dbReference type="eggNOG" id="ENOG5033JE8">
    <property type="taxonomic scope" value="Bacteria"/>
</dbReference>
<proteinExistence type="predicted"/>
<evidence type="ECO:0000256" key="1">
    <source>
        <dbReference type="SAM" id="Phobius"/>
    </source>
</evidence>
<reference evidence="2 3" key="1">
    <citation type="submission" date="2013-08" db="EMBL/GenBank/DDBJ databases">
        <authorList>
            <person name="Huang J."/>
            <person name="Wang G."/>
        </authorList>
    </citation>
    <scope>NUCLEOTIDE SEQUENCE [LARGE SCALE GENOMIC DNA]</scope>
    <source>
        <strain evidence="2 3">BH030004</strain>
    </source>
</reference>
<protein>
    <submittedName>
        <fullName evidence="2">Uncharacterized protein</fullName>
    </submittedName>
</protein>
<keyword evidence="1" id="KW-1133">Transmembrane helix</keyword>
<keyword evidence="1" id="KW-0472">Membrane</keyword>
<name>A0A0A5HRN9_9BACI</name>
<evidence type="ECO:0000313" key="2">
    <source>
        <dbReference type="EMBL" id="KGX86297.1"/>
    </source>
</evidence>
<dbReference type="AlphaFoldDB" id="A0A0A5HRN9"/>
<comment type="caution">
    <text evidence="2">The sequence shown here is derived from an EMBL/GenBank/DDBJ whole genome shotgun (WGS) entry which is preliminary data.</text>
</comment>
<gene>
    <name evidence="2" type="ORF">N783_12440</name>
</gene>
<feature type="transmembrane region" description="Helical" evidence="1">
    <location>
        <begin position="60"/>
        <end position="80"/>
    </location>
</feature>
<sequence>MNKITRWSVSFLLILVAVFLFRKGVHLYSLDSNVDGGGVEVFLLGFEVNDHVVEENIPHYARTFMITSFILFTTSILNSWRTFRKN</sequence>
<dbReference type="STRING" id="1385511.GCA_000425225_03448"/>
<keyword evidence="1" id="KW-0812">Transmembrane</keyword>
<dbReference type="Proteomes" id="UP000030403">
    <property type="component" value="Unassembled WGS sequence"/>
</dbReference>